<dbReference type="Pfam" id="PF00069">
    <property type="entry name" value="Pkinase"/>
    <property type="match status" value="1"/>
</dbReference>
<dbReference type="InterPro" id="IPR051343">
    <property type="entry name" value="G-type_lectin_kinases/EP1-like"/>
</dbReference>
<dbReference type="InterPro" id="IPR000719">
    <property type="entry name" value="Prot_kinase_dom"/>
</dbReference>
<keyword evidence="5 20" id="KW-0812">Transmembrane</keyword>
<proteinExistence type="inferred from homology"/>
<keyword evidence="25" id="KW-1185">Reference proteome</keyword>
<evidence type="ECO:0000256" key="14">
    <source>
        <dbReference type="ARBA" id="ARBA00023170"/>
    </source>
</evidence>
<dbReference type="InterPro" id="IPR008271">
    <property type="entry name" value="Ser/Thr_kinase_AS"/>
</dbReference>
<dbReference type="CDD" id="cd00028">
    <property type="entry name" value="B_lectin"/>
    <property type="match status" value="1"/>
</dbReference>
<evidence type="ECO:0000256" key="19">
    <source>
        <dbReference type="PROSITE-ProRule" id="PRU10141"/>
    </source>
</evidence>
<keyword evidence="10 18" id="KW-0067">ATP-binding</keyword>
<dbReference type="PROSITE" id="PS50011">
    <property type="entry name" value="PROTEIN_KINASE_DOM"/>
    <property type="match status" value="1"/>
</dbReference>
<name>A0AAE1MIS4_9FABA</name>
<dbReference type="EMBL" id="JAWXYG010000008">
    <property type="protein sequence ID" value="KAK4266350.1"/>
    <property type="molecule type" value="Genomic_DNA"/>
</dbReference>
<evidence type="ECO:0000256" key="21">
    <source>
        <dbReference type="SAM" id="SignalP"/>
    </source>
</evidence>
<dbReference type="GO" id="GO:0005524">
    <property type="term" value="F:ATP binding"/>
    <property type="evidence" value="ECO:0007669"/>
    <property type="project" value="UniProtKB-UniRule"/>
</dbReference>
<feature type="signal peptide" evidence="21">
    <location>
        <begin position="1"/>
        <end position="25"/>
    </location>
</feature>
<evidence type="ECO:0000256" key="7">
    <source>
        <dbReference type="ARBA" id="ARBA00022734"/>
    </source>
</evidence>
<evidence type="ECO:0000256" key="18">
    <source>
        <dbReference type="PIRNR" id="PIRNR000641"/>
    </source>
</evidence>
<evidence type="ECO:0000256" key="1">
    <source>
        <dbReference type="ARBA" id="ARBA00004479"/>
    </source>
</evidence>
<dbReference type="AlphaFoldDB" id="A0AAE1MIS4"/>
<gene>
    <name evidence="24" type="ORF">QN277_027290</name>
</gene>
<feature type="transmembrane region" description="Helical" evidence="20">
    <location>
        <begin position="431"/>
        <end position="453"/>
    </location>
</feature>
<dbReference type="Gene3D" id="2.90.10.10">
    <property type="entry name" value="Bulb-type lectin domain"/>
    <property type="match status" value="1"/>
</dbReference>
<evidence type="ECO:0000313" key="25">
    <source>
        <dbReference type="Proteomes" id="UP001293593"/>
    </source>
</evidence>
<dbReference type="GO" id="GO:0030246">
    <property type="term" value="F:carbohydrate binding"/>
    <property type="evidence" value="ECO:0007669"/>
    <property type="project" value="UniProtKB-KW"/>
</dbReference>
<evidence type="ECO:0000256" key="5">
    <source>
        <dbReference type="ARBA" id="ARBA00022692"/>
    </source>
</evidence>
<keyword evidence="3" id="KW-0245">EGF-like domain</keyword>
<dbReference type="InterPro" id="IPR000858">
    <property type="entry name" value="S_locus_glycoprot_dom"/>
</dbReference>
<dbReference type="InterPro" id="IPR011009">
    <property type="entry name" value="Kinase-like_dom_sf"/>
</dbReference>
<dbReference type="FunFam" id="1.10.510.10:FF:000237">
    <property type="entry name" value="G-type lectin S-receptor-like serine/threonine-protein kinase"/>
    <property type="match status" value="1"/>
</dbReference>
<keyword evidence="14" id="KW-0675">Receptor</keyword>
<evidence type="ECO:0000256" key="11">
    <source>
        <dbReference type="ARBA" id="ARBA00022989"/>
    </source>
</evidence>
<comment type="catalytic activity">
    <reaction evidence="16 18">
        <text>L-threonyl-[protein] + ATP = O-phospho-L-threonyl-[protein] + ADP + H(+)</text>
        <dbReference type="Rhea" id="RHEA:46608"/>
        <dbReference type="Rhea" id="RHEA-COMP:11060"/>
        <dbReference type="Rhea" id="RHEA-COMP:11605"/>
        <dbReference type="ChEBI" id="CHEBI:15378"/>
        <dbReference type="ChEBI" id="CHEBI:30013"/>
        <dbReference type="ChEBI" id="CHEBI:30616"/>
        <dbReference type="ChEBI" id="CHEBI:61977"/>
        <dbReference type="ChEBI" id="CHEBI:456216"/>
        <dbReference type="EC" id="2.7.11.1"/>
    </reaction>
</comment>
<dbReference type="InterPro" id="IPR036426">
    <property type="entry name" value="Bulb-type_lectin_dom_sf"/>
</dbReference>
<dbReference type="SUPFAM" id="SSF56112">
    <property type="entry name" value="Protein kinase-like (PK-like)"/>
    <property type="match status" value="1"/>
</dbReference>
<evidence type="ECO:0000256" key="20">
    <source>
        <dbReference type="SAM" id="Phobius"/>
    </source>
</evidence>
<keyword evidence="12 20" id="KW-0472">Membrane</keyword>
<keyword evidence="11 20" id="KW-1133">Transmembrane helix</keyword>
<sequence>MDVHVPTKLLPLCVSFFVYLLCSNAQTSSNSIQPGSSLVAGSNTSWRSPSADFAFGFYPLLNGHYLVGIWFNKIIPNKTLVWSANRDDPAQFGSSINLTQSGQLVLHHANGSLVSIYNQTNNASSASMQDNGNFVLKNSLSNTIWESFASPTDTILPGQRLGMGQILYSNANGTIDYSTGNYKLEVQSDGNIVLDAFRNPDEAYWNAITIGHKNVSVVFDNNTAMLYAVNDTQTISQMTQQSELPSPIEGYYHRATINDHGNFEQLIFRKEDGTEWTSIWSAITEPCLADGICGVNGFCTSPDNKVVICSCLPGYSPLDPYVPSKGCYPNLVMDFCSSDSSASDFIVQEIYDVDIHNYHFGNMQWISHSDLNSCKREVMNDCFCMAAILNGTDCFKKRTPLLNGRISIPTTRNKVALVKVPVVSKNDSPSWVVLLVSFLSCSLLALVFAASAIHHNPKFRRWMHKEPPPKPKPVDINLKTFSFQELREATKGFKNKVGRGAFGTVYGGILTLGGEQVEVAVKQLEKAEDQDEIRENEFVTEVQVIGLTHHRNLVRLVGFCNEQHHRLLVYEMMKNGSLSGLLFGEGDKPKWEDRARIVLQVARGLLYLHEECDPQIIHCDIKPQNVLLDSNYMAKVSDFGVAKLLKKDKTRTTTNVRGTMGYLAPEWLKNAPITSKVDVYSFGVMLLETIFCRRHIELHQIEDGGEGDDVILVDWVVYLVKEGNLRVMVDHDIEILNYFNRFERMTMVGLWCLSPNPTVRPSMKKVTQMLEGTMEVGVPPLIDAQMF</sequence>
<dbReference type="Pfam" id="PF01453">
    <property type="entry name" value="B_lectin"/>
    <property type="match status" value="1"/>
</dbReference>
<evidence type="ECO:0000256" key="3">
    <source>
        <dbReference type="ARBA" id="ARBA00022536"/>
    </source>
</evidence>
<dbReference type="InterPro" id="IPR024171">
    <property type="entry name" value="SRK-like_kinase"/>
</dbReference>
<keyword evidence="2 18" id="KW-0723">Serine/threonine-protein kinase</keyword>
<organism evidence="24 25">
    <name type="scientific">Acacia crassicarpa</name>
    <name type="common">northern wattle</name>
    <dbReference type="NCBI Taxonomy" id="499986"/>
    <lineage>
        <taxon>Eukaryota</taxon>
        <taxon>Viridiplantae</taxon>
        <taxon>Streptophyta</taxon>
        <taxon>Embryophyta</taxon>
        <taxon>Tracheophyta</taxon>
        <taxon>Spermatophyta</taxon>
        <taxon>Magnoliopsida</taxon>
        <taxon>eudicotyledons</taxon>
        <taxon>Gunneridae</taxon>
        <taxon>Pentapetalae</taxon>
        <taxon>rosids</taxon>
        <taxon>fabids</taxon>
        <taxon>Fabales</taxon>
        <taxon>Fabaceae</taxon>
        <taxon>Caesalpinioideae</taxon>
        <taxon>mimosoid clade</taxon>
        <taxon>Acacieae</taxon>
        <taxon>Acacia</taxon>
    </lineage>
</organism>
<dbReference type="Proteomes" id="UP001293593">
    <property type="component" value="Unassembled WGS sequence"/>
</dbReference>
<dbReference type="FunFam" id="3.30.200.20:FF:000059">
    <property type="entry name" value="S-receptor-like serine/threonine-protein kinase"/>
    <property type="match status" value="1"/>
</dbReference>
<comment type="subcellular location">
    <subcellularLocation>
        <location evidence="1">Membrane</location>
        <topology evidence="1">Single-pass type I membrane protein</topology>
    </subcellularLocation>
</comment>
<dbReference type="Gene3D" id="2.90.10.30">
    <property type="match status" value="1"/>
</dbReference>
<evidence type="ECO:0000259" key="23">
    <source>
        <dbReference type="PROSITE" id="PS50927"/>
    </source>
</evidence>
<evidence type="ECO:0000256" key="8">
    <source>
        <dbReference type="ARBA" id="ARBA00022741"/>
    </source>
</evidence>
<dbReference type="GO" id="GO:0004674">
    <property type="term" value="F:protein serine/threonine kinase activity"/>
    <property type="evidence" value="ECO:0007669"/>
    <property type="project" value="UniProtKB-KW"/>
</dbReference>
<comment type="caution">
    <text evidence="24">The sequence shown here is derived from an EMBL/GenBank/DDBJ whole genome shotgun (WGS) entry which is preliminary data.</text>
</comment>
<protein>
    <recommendedName>
        <fullName evidence="18">Receptor-like serine/threonine-protein kinase</fullName>
        <ecNumber evidence="18">2.7.11.1</ecNumber>
    </recommendedName>
</protein>
<dbReference type="SUPFAM" id="SSF51110">
    <property type="entry name" value="alpha-D-mannose-specific plant lectins"/>
    <property type="match status" value="1"/>
</dbReference>
<dbReference type="GO" id="GO:0016020">
    <property type="term" value="C:membrane"/>
    <property type="evidence" value="ECO:0007669"/>
    <property type="project" value="UniProtKB-SubCell"/>
</dbReference>
<evidence type="ECO:0000256" key="15">
    <source>
        <dbReference type="ARBA" id="ARBA00023180"/>
    </source>
</evidence>
<feature type="domain" description="Bulb-type lectin" evidence="23">
    <location>
        <begin position="23"/>
        <end position="149"/>
    </location>
</feature>
<dbReference type="SMART" id="SM00220">
    <property type="entry name" value="S_TKc"/>
    <property type="match status" value="1"/>
</dbReference>
<feature type="binding site" evidence="19">
    <location>
        <position position="522"/>
    </location>
    <ligand>
        <name>ATP</name>
        <dbReference type="ChEBI" id="CHEBI:30616"/>
    </ligand>
</feature>
<dbReference type="Pfam" id="PF00954">
    <property type="entry name" value="S_locus_glycop"/>
    <property type="match status" value="1"/>
</dbReference>
<dbReference type="InterPro" id="IPR001480">
    <property type="entry name" value="Bulb-type_lectin_dom"/>
</dbReference>
<evidence type="ECO:0000256" key="17">
    <source>
        <dbReference type="ARBA" id="ARBA00048679"/>
    </source>
</evidence>
<keyword evidence="9 18" id="KW-0418">Kinase</keyword>
<evidence type="ECO:0000256" key="2">
    <source>
        <dbReference type="ARBA" id="ARBA00022527"/>
    </source>
</evidence>
<dbReference type="GO" id="GO:0048544">
    <property type="term" value="P:recognition of pollen"/>
    <property type="evidence" value="ECO:0007669"/>
    <property type="project" value="InterPro"/>
</dbReference>
<evidence type="ECO:0000256" key="9">
    <source>
        <dbReference type="ARBA" id="ARBA00022777"/>
    </source>
</evidence>
<dbReference type="EC" id="2.7.11.1" evidence="18"/>
<reference evidence="24" key="1">
    <citation type="submission" date="2023-10" db="EMBL/GenBank/DDBJ databases">
        <title>Chromosome-level genome of the transformable northern wattle, Acacia crassicarpa.</title>
        <authorList>
            <person name="Massaro I."/>
            <person name="Sinha N.R."/>
            <person name="Poethig S."/>
            <person name="Leichty A.R."/>
        </authorList>
    </citation>
    <scope>NUCLEOTIDE SEQUENCE</scope>
    <source>
        <strain evidence="24">Acra3RX</strain>
        <tissue evidence="24">Leaf</tissue>
    </source>
</reference>
<dbReference type="SMART" id="SM00108">
    <property type="entry name" value="B_lectin"/>
    <property type="match status" value="1"/>
</dbReference>
<evidence type="ECO:0000256" key="10">
    <source>
        <dbReference type="ARBA" id="ARBA00022840"/>
    </source>
</evidence>
<keyword evidence="4 18" id="KW-0808">Transferase</keyword>
<keyword evidence="7" id="KW-0430">Lectin</keyword>
<dbReference type="InterPro" id="IPR017441">
    <property type="entry name" value="Protein_kinase_ATP_BS"/>
</dbReference>
<accession>A0AAE1MIS4</accession>
<evidence type="ECO:0000256" key="16">
    <source>
        <dbReference type="ARBA" id="ARBA00047899"/>
    </source>
</evidence>
<dbReference type="FunFam" id="2.90.10.10:FF:000013">
    <property type="entry name" value="G-type lectin S-receptor-like serine/threonine-protein kinase LECRK1"/>
    <property type="match status" value="1"/>
</dbReference>
<dbReference type="PROSITE" id="PS00107">
    <property type="entry name" value="PROTEIN_KINASE_ATP"/>
    <property type="match status" value="1"/>
</dbReference>
<dbReference type="PANTHER" id="PTHR47976">
    <property type="entry name" value="G-TYPE LECTIN S-RECEPTOR-LIKE SERINE/THREONINE-PROTEIN KINASE SD2-5"/>
    <property type="match status" value="1"/>
</dbReference>
<evidence type="ECO:0000313" key="24">
    <source>
        <dbReference type="EMBL" id="KAK4266350.1"/>
    </source>
</evidence>
<comment type="similarity">
    <text evidence="18">Belongs to the protein kinase superfamily. Ser/Thr protein kinase family.</text>
</comment>
<evidence type="ECO:0000259" key="22">
    <source>
        <dbReference type="PROSITE" id="PS50011"/>
    </source>
</evidence>
<feature type="chain" id="PRO_5042217615" description="Receptor-like serine/threonine-protein kinase" evidence="21">
    <location>
        <begin position="26"/>
        <end position="787"/>
    </location>
</feature>
<keyword evidence="15" id="KW-0325">Glycoprotein</keyword>
<dbReference type="PANTHER" id="PTHR47976:SF62">
    <property type="entry name" value="RECEPTOR-LIKE SERINE_THREONINE-PROTEIN KINASE"/>
    <property type="match status" value="1"/>
</dbReference>
<keyword evidence="8 18" id="KW-0547">Nucleotide-binding</keyword>
<keyword evidence="13" id="KW-1015">Disulfide bond</keyword>
<dbReference type="Gene3D" id="1.10.510.10">
    <property type="entry name" value="Transferase(Phosphotransferase) domain 1"/>
    <property type="match status" value="1"/>
</dbReference>
<evidence type="ECO:0000256" key="13">
    <source>
        <dbReference type="ARBA" id="ARBA00023157"/>
    </source>
</evidence>
<evidence type="ECO:0000256" key="4">
    <source>
        <dbReference type="ARBA" id="ARBA00022679"/>
    </source>
</evidence>
<comment type="catalytic activity">
    <reaction evidence="17 18">
        <text>L-seryl-[protein] + ATP = O-phospho-L-seryl-[protein] + ADP + H(+)</text>
        <dbReference type="Rhea" id="RHEA:17989"/>
        <dbReference type="Rhea" id="RHEA-COMP:9863"/>
        <dbReference type="Rhea" id="RHEA-COMP:11604"/>
        <dbReference type="ChEBI" id="CHEBI:15378"/>
        <dbReference type="ChEBI" id="CHEBI:29999"/>
        <dbReference type="ChEBI" id="CHEBI:30616"/>
        <dbReference type="ChEBI" id="CHEBI:83421"/>
        <dbReference type="ChEBI" id="CHEBI:456216"/>
        <dbReference type="EC" id="2.7.11.1"/>
    </reaction>
</comment>
<dbReference type="Gene3D" id="3.30.200.20">
    <property type="entry name" value="Phosphorylase Kinase, domain 1"/>
    <property type="match status" value="1"/>
</dbReference>
<dbReference type="PROSITE" id="PS50927">
    <property type="entry name" value="BULB_LECTIN"/>
    <property type="match status" value="1"/>
</dbReference>
<dbReference type="PIRSF" id="PIRSF000641">
    <property type="entry name" value="SRK"/>
    <property type="match status" value="1"/>
</dbReference>
<feature type="domain" description="Protein kinase" evidence="22">
    <location>
        <begin position="491"/>
        <end position="782"/>
    </location>
</feature>
<evidence type="ECO:0000256" key="12">
    <source>
        <dbReference type="ARBA" id="ARBA00023136"/>
    </source>
</evidence>
<evidence type="ECO:0000256" key="6">
    <source>
        <dbReference type="ARBA" id="ARBA00022729"/>
    </source>
</evidence>
<keyword evidence="6 21" id="KW-0732">Signal</keyword>
<dbReference type="PROSITE" id="PS00108">
    <property type="entry name" value="PROTEIN_KINASE_ST"/>
    <property type="match status" value="1"/>
</dbReference>